<keyword evidence="1" id="KW-0812">Transmembrane</keyword>
<dbReference type="WBParaSite" id="HNAJ_0000521901-mRNA-1">
    <property type="protein sequence ID" value="HNAJ_0000521901-mRNA-1"/>
    <property type="gene ID" value="HNAJ_0000521901"/>
</dbReference>
<evidence type="ECO:0000313" key="2">
    <source>
        <dbReference type="EMBL" id="VDO01077.1"/>
    </source>
</evidence>
<reference evidence="4" key="1">
    <citation type="submission" date="2017-02" db="UniProtKB">
        <authorList>
            <consortium name="WormBaseParasite"/>
        </authorList>
    </citation>
    <scope>IDENTIFICATION</scope>
</reference>
<dbReference type="STRING" id="102285.A0A0R3TDT0"/>
<dbReference type="EMBL" id="UZAE01004243">
    <property type="protein sequence ID" value="VDO01077.1"/>
    <property type="molecule type" value="Genomic_DNA"/>
</dbReference>
<proteinExistence type="predicted"/>
<dbReference type="InterPro" id="IPR011990">
    <property type="entry name" value="TPR-like_helical_dom_sf"/>
</dbReference>
<reference evidence="2 3" key="2">
    <citation type="submission" date="2018-11" db="EMBL/GenBank/DDBJ databases">
        <authorList>
            <consortium name="Pathogen Informatics"/>
        </authorList>
    </citation>
    <scope>NUCLEOTIDE SEQUENCE [LARGE SCALE GENOMIC DNA]</scope>
</reference>
<keyword evidence="1" id="KW-0472">Membrane</keyword>
<dbReference type="Gene3D" id="1.25.40.10">
    <property type="entry name" value="Tetratricopeptide repeat domain"/>
    <property type="match status" value="1"/>
</dbReference>
<name>A0A0R3TDT0_RODNA</name>
<accession>A0A0R3TDT0</accession>
<evidence type="ECO:0000313" key="3">
    <source>
        <dbReference type="Proteomes" id="UP000278807"/>
    </source>
</evidence>
<keyword evidence="3" id="KW-1185">Reference proteome</keyword>
<dbReference type="Proteomes" id="UP000278807">
    <property type="component" value="Unassembled WGS sequence"/>
</dbReference>
<keyword evidence="1" id="KW-1133">Transmembrane helix</keyword>
<gene>
    <name evidence="2" type="ORF">HNAJ_LOCUS5217</name>
</gene>
<sequence>MNLLDANERLTCAEHYEKAAECCENLLAVNPLDHQSSDLRLEIDRRRRKGGMIGASLLASGAVVAVAGIAGALALLTRR</sequence>
<dbReference type="OrthoDB" id="421154at2759"/>
<protein>
    <submittedName>
        <fullName evidence="4">TPR_REGION domain-containing protein</fullName>
    </submittedName>
</protein>
<evidence type="ECO:0000256" key="1">
    <source>
        <dbReference type="SAM" id="Phobius"/>
    </source>
</evidence>
<dbReference type="SUPFAM" id="SSF48452">
    <property type="entry name" value="TPR-like"/>
    <property type="match status" value="1"/>
</dbReference>
<evidence type="ECO:0000313" key="4">
    <source>
        <dbReference type="WBParaSite" id="HNAJ_0000521901-mRNA-1"/>
    </source>
</evidence>
<feature type="transmembrane region" description="Helical" evidence="1">
    <location>
        <begin position="55"/>
        <end position="76"/>
    </location>
</feature>
<dbReference type="AlphaFoldDB" id="A0A0R3TDT0"/>
<organism evidence="4">
    <name type="scientific">Rodentolepis nana</name>
    <name type="common">Dwarf tapeworm</name>
    <name type="synonym">Hymenolepis nana</name>
    <dbReference type="NCBI Taxonomy" id="102285"/>
    <lineage>
        <taxon>Eukaryota</taxon>
        <taxon>Metazoa</taxon>
        <taxon>Spiralia</taxon>
        <taxon>Lophotrochozoa</taxon>
        <taxon>Platyhelminthes</taxon>
        <taxon>Cestoda</taxon>
        <taxon>Eucestoda</taxon>
        <taxon>Cyclophyllidea</taxon>
        <taxon>Hymenolepididae</taxon>
        <taxon>Rodentolepis</taxon>
    </lineage>
</organism>